<gene>
    <name evidence="1" type="ORF">BWQ96_04947</name>
</gene>
<organism evidence="1 2">
    <name type="scientific">Gracilariopsis chorda</name>
    <dbReference type="NCBI Taxonomy" id="448386"/>
    <lineage>
        <taxon>Eukaryota</taxon>
        <taxon>Rhodophyta</taxon>
        <taxon>Florideophyceae</taxon>
        <taxon>Rhodymeniophycidae</taxon>
        <taxon>Gracilariales</taxon>
        <taxon>Gracilariaceae</taxon>
        <taxon>Gracilariopsis</taxon>
    </lineage>
</organism>
<dbReference type="Proteomes" id="UP000247409">
    <property type="component" value="Unassembled WGS sequence"/>
</dbReference>
<evidence type="ECO:0000313" key="2">
    <source>
        <dbReference type="Proteomes" id="UP000247409"/>
    </source>
</evidence>
<evidence type="ECO:0008006" key="3">
    <source>
        <dbReference type="Google" id="ProtNLM"/>
    </source>
</evidence>
<sequence>MTVFLSSALHVAIYAALRLVFILHDAVTNASAFLRAHVADRLQKQARNNRAALNLDTPRHIAFSGALAEHLPLLVDHIHTLLRSGTQHFTLHDASFRIDPDRLQHLLQSNRNRQQYTLTELSAKRTTTKQVHTHAPKTQPNAQHTTIITVVHPACGPSLLTRATKHLISSPAFQTASLNAQTVTEWLDKDPQNCMLPSEPDLLFIFPSSASTFLPVLNRFPVWQLRLTQLIFLPYPVSKLTTQQLLKTAINASKAPKRFGR</sequence>
<dbReference type="OrthoDB" id="19639at2759"/>
<evidence type="ECO:0000313" key="1">
    <source>
        <dbReference type="EMBL" id="PXF45306.1"/>
    </source>
</evidence>
<accession>A0A2V3IT58</accession>
<comment type="caution">
    <text evidence="1">The sequence shown here is derived from an EMBL/GenBank/DDBJ whole genome shotgun (WGS) entry which is preliminary data.</text>
</comment>
<keyword evidence="2" id="KW-1185">Reference proteome</keyword>
<proteinExistence type="predicted"/>
<dbReference type="AlphaFoldDB" id="A0A2V3IT58"/>
<reference evidence="1 2" key="1">
    <citation type="journal article" date="2018" name="Mol. Biol. Evol.">
        <title>Analysis of the draft genome of the red seaweed Gracilariopsis chorda provides insights into genome size evolution in Rhodophyta.</title>
        <authorList>
            <person name="Lee J."/>
            <person name="Yang E.C."/>
            <person name="Graf L."/>
            <person name="Yang J.H."/>
            <person name="Qiu H."/>
            <person name="Zel Zion U."/>
            <person name="Chan C.X."/>
            <person name="Stephens T.G."/>
            <person name="Weber A.P.M."/>
            <person name="Boo G.H."/>
            <person name="Boo S.M."/>
            <person name="Kim K.M."/>
            <person name="Shin Y."/>
            <person name="Jung M."/>
            <person name="Lee S.J."/>
            <person name="Yim H.S."/>
            <person name="Lee J.H."/>
            <person name="Bhattacharya D."/>
            <person name="Yoon H.S."/>
        </authorList>
    </citation>
    <scope>NUCLEOTIDE SEQUENCE [LARGE SCALE GENOMIC DNA]</scope>
    <source>
        <strain evidence="1 2">SKKU-2015</strain>
        <tissue evidence="1">Whole body</tissue>
    </source>
</reference>
<protein>
    <recommendedName>
        <fullName evidence="3">Ditrans,polycis-polyprenyl diphosphate synthase ((2E,6E)-farnesyl diphosphate specific)</fullName>
    </recommendedName>
</protein>
<name>A0A2V3IT58_9FLOR</name>
<dbReference type="EMBL" id="NBIV01000064">
    <property type="protein sequence ID" value="PXF45306.1"/>
    <property type="molecule type" value="Genomic_DNA"/>
</dbReference>